<reference evidence="1" key="1">
    <citation type="submission" date="2020-06" db="EMBL/GenBank/DDBJ databases">
        <title>WGS assembly of Ceratodon purpureus strain R40.</title>
        <authorList>
            <person name="Carey S.B."/>
            <person name="Jenkins J."/>
            <person name="Shu S."/>
            <person name="Lovell J.T."/>
            <person name="Sreedasyam A."/>
            <person name="Maumus F."/>
            <person name="Tiley G.P."/>
            <person name="Fernandez-Pozo N."/>
            <person name="Barry K."/>
            <person name="Chen C."/>
            <person name="Wang M."/>
            <person name="Lipzen A."/>
            <person name="Daum C."/>
            <person name="Saski C.A."/>
            <person name="Payton A.C."/>
            <person name="Mcbreen J.C."/>
            <person name="Conrad R.E."/>
            <person name="Kollar L.M."/>
            <person name="Olsson S."/>
            <person name="Huttunen S."/>
            <person name="Landis J.B."/>
            <person name="Wickett N.J."/>
            <person name="Johnson M.G."/>
            <person name="Rensing S.A."/>
            <person name="Grimwood J."/>
            <person name="Schmutz J."/>
            <person name="Mcdaniel S.F."/>
        </authorList>
    </citation>
    <scope>NUCLEOTIDE SEQUENCE</scope>
    <source>
        <strain evidence="1">R40</strain>
    </source>
</reference>
<comment type="caution">
    <text evidence="1">The sequence shown here is derived from an EMBL/GenBank/DDBJ whole genome shotgun (WGS) entry which is preliminary data.</text>
</comment>
<dbReference type="EMBL" id="CM026429">
    <property type="protein sequence ID" value="KAG0564160.1"/>
    <property type="molecule type" value="Genomic_DNA"/>
</dbReference>
<dbReference type="Proteomes" id="UP000822688">
    <property type="component" value="Chromosome 8"/>
</dbReference>
<accession>A0A8T0GYM7</accession>
<evidence type="ECO:0000313" key="1">
    <source>
        <dbReference type="EMBL" id="KAG0564160.1"/>
    </source>
</evidence>
<sequence>MHGLDVGRNLSGCYYVNHTNMNDFVTEKYQLSRPEQVLLYLRFNELILVLHLLDFKLDEKRSLTNVKPGLLHTESCLDPLGLNNFERTLSGHLGISLTKFP</sequence>
<gene>
    <name evidence="1" type="ORF">KC19_8G088500</name>
</gene>
<name>A0A8T0GYM7_CERPU</name>
<protein>
    <submittedName>
        <fullName evidence="1">Uncharacterized protein</fullName>
    </submittedName>
</protein>
<organism evidence="1 2">
    <name type="scientific">Ceratodon purpureus</name>
    <name type="common">Fire moss</name>
    <name type="synonym">Dicranum purpureum</name>
    <dbReference type="NCBI Taxonomy" id="3225"/>
    <lineage>
        <taxon>Eukaryota</taxon>
        <taxon>Viridiplantae</taxon>
        <taxon>Streptophyta</taxon>
        <taxon>Embryophyta</taxon>
        <taxon>Bryophyta</taxon>
        <taxon>Bryophytina</taxon>
        <taxon>Bryopsida</taxon>
        <taxon>Dicranidae</taxon>
        <taxon>Pseudoditrichales</taxon>
        <taxon>Ditrichaceae</taxon>
        <taxon>Ceratodon</taxon>
    </lineage>
</organism>
<keyword evidence="2" id="KW-1185">Reference proteome</keyword>
<dbReference type="AlphaFoldDB" id="A0A8T0GYM7"/>
<evidence type="ECO:0000313" key="2">
    <source>
        <dbReference type="Proteomes" id="UP000822688"/>
    </source>
</evidence>
<proteinExistence type="predicted"/>